<protein>
    <submittedName>
        <fullName evidence="1">Uncharacterized protein</fullName>
    </submittedName>
</protein>
<evidence type="ECO:0000313" key="1">
    <source>
        <dbReference type="EMBL" id="MEB3100957.1"/>
    </source>
</evidence>
<comment type="caution">
    <text evidence="1">The sequence shown here is derived from an EMBL/GenBank/DDBJ whole genome shotgun (WGS) entry which is preliminary data.</text>
</comment>
<dbReference type="Proteomes" id="UP001310386">
    <property type="component" value="Unassembled WGS sequence"/>
</dbReference>
<reference evidence="1" key="1">
    <citation type="submission" date="2023-12" db="EMBL/GenBank/DDBJ databases">
        <title>Fervidustalea candida gen. nov., sp. nov., a novel member of the family Paenibacillaceae isolated from a geothermal area.</title>
        <authorList>
            <person name="Li W.-J."/>
            <person name="Jiao J.-Y."/>
            <person name="Chen Y."/>
        </authorList>
    </citation>
    <scope>NUCLEOTIDE SEQUENCE</scope>
    <source>
        <strain evidence="1">SYSU GA230002</strain>
    </source>
</reference>
<organism evidence="1 2">
    <name type="scientific">Ferviditalea candida</name>
    <dbReference type="NCBI Taxonomy" id="3108399"/>
    <lineage>
        <taxon>Bacteria</taxon>
        <taxon>Bacillati</taxon>
        <taxon>Bacillota</taxon>
        <taxon>Bacilli</taxon>
        <taxon>Bacillales</taxon>
        <taxon>Paenibacillaceae</taxon>
        <taxon>Ferviditalea</taxon>
    </lineage>
</organism>
<proteinExistence type="predicted"/>
<keyword evidence="2" id="KW-1185">Reference proteome</keyword>
<accession>A0ABU5ZFE9</accession>
<name>A0ABU5ZFE9_9BACL</name>
<sequence length="58" mass="6937">MFSQLARPLMNLEDTDLKQLLEDIRALDSEVDDDFILLIEEEIKFREVKNELKSELRK</sequence>
<dbReference type="RefSeq" id="WP_371753072.1">
    <property type="nucleotide sequence ID" value="NZ_JAYJLD010000005.1"/>
</dbReference>
<gene>
    <name evidence="1" type="ORF">VF724_04700</name>
</gene>
<dbReference type="EMBL" id="JAYJLD010000005">
    <property type="protein sequence ID" value="MEB3100957.1"/>
    <property type="molecule type" value="Genomic_DNA"/>
</dbReference>
<evidence type="ECO:0000313" key="2">
    <source>
        <dbReference type="Proteomes" id="UP001310386"/>
    </source>
</evidence>